<dbReference type="InterPro" id="IPR027788">
    <property type="entry name" value="Alpha/beta-hydrolase_N_dom"/>
</dbReference>
<evidence type="ECO:0000313" key="7">
    <source>
        <dbReference type="Proteomes" id="UP000564629"/>
    </source>
</evidence>
<dbReference type="EMBL" id="BJVQ01000026">
    <property type="protein sequence ID" value="GEL46941.1"/>
    <property type="molecule type" value="Genomic_DNA"/>
</dbReference>
<dbReference type="Proteomes" id="UP000564629">
    <property type="component" value="Unassembled WGS sequence"/>
</dbReference>
<feature type="transmembrane region" description="Helical" evidence="1">
    <location>
        <begin position="131"/>
        <end position="152"/>
    </location>
</feature>
<dbReference type="Proteomes" id="UP000321723">
    <property type="component" value="Unassembled WGS sequence"/>
</dbReference>
<reference evidence="5 7" key="2">
    <citation type="submission" date="2020-08" db="EMBL/GenBank/DDBJ databases">
        <title>Sequencing the genomes of 1000 actinobacteria strains.</title>
        <authorList>
            <person name="Klenk H.-P."/>
        </authorList>
    </citation>
    <scope>NUCLEOTIDE SEQUENCE [LARGE SCALE GENOMIC DNA]</scope>
    <source>
        <strain evidence="5 7">DSM 9581</strain>
    </source>
</reference>
<dbReference type="RefSeq" id="WP_146837545.1">
    <property type="nucleotide sequence ID" value="NZ_BJVQ01000026.1"/>
</dbReference>
<proteinExistence type="predicted"/>
<reference evidence="4 6" key="1">
    <citation type="submission" date="2019-07" db="EMBL/GenBank/DDBJ databases">
        <title>Whole genome shotgun sequence of Cellulomonas hominis NBRC 16055.</title>
        <authorList>
            <person name="Hosoyama A."/>
            <person name="Uohara A."/>
            <person name="Ohji S."/>
            <person name="Ichikawa N."/>
        </authorList>
    </citation>
    <scope>NUCLEOTIDE SEQUENCE [LARGE SCALE GENOMIC DNA]</scope>
    <source>
        <strain evidence="4 6">NBRC 16055</strain>
    </source>
</reference>
<evidence type="ECO:0000259" key="2">
    <source>
        <dbReference type="Pfam" id="PF10081"/>
    </source>
</evidence>
<evidence type="ECO:0000256" key="1">
    <source>
        <dbReference type="SAM" id="Phobius"/>
    </source>
</evidence>
<comment type="caution">
    <text evidence="4">The sequence shown here is derived from an EMBL/GenBank/DDBJ whole genome shotgun (WGS) entry which is preliminary data.</text>
</comment>
<name>A0A511FCG6_9CELL</name>
<evidence type="ECO:0000259" key="3">
    <source>
        <dbReference type="Pfam" id="PF15420"/>
    </source>
</evidence>
<dbReference type="Pfam" id="PF10081">
    <property type="entry name" value="Abhydrolase_9"/>
    <property type="match status" value="1"/>
</dbReference>
<accession>A0A511FCG6</accession>
<evidence type="ECO:0000313" key="6">
    <source>
        <dbReference type="Proteomes" id="UP000321723"/>
    </source>
</evidence>
<keyword evidence="1" id="KW-0472">Membrane</keyword>
<dbReference type="Pfam" id="PF15420">
    <property type="entry name" value="Abhydrolase_9_N"/>
    <property type="match status" value="1"/>
</dbReference>
<dbReference type="AlphaFoldDB" id="A0A511FCG6"/>
<evidence type="ECO:0000313" key="4">
    <source>
        <dbReference type="EMBL" id="GEL46941.1"/>
    </source>
</evidence>
<feature type="domain" description="Alpha/beta-hydrolase N-terminal" evidence="3">
    <location>
        <begin position="32"/>
        <end position="249"/>
    </location>
</feature>
<dbReference type="EMBL" id="JACHDN010000001">
    <property type="protein sequence ID" value="MBB5472135.1"/>
    <property type="molecule type" value="Genomic_DNA"/>
</dbReference>
<dbReference type="InterPro" id="IPR027787">
    <property type="entry name" value="Alpha/beta-hydrolase_catalytic"/>
</dbReference>
<protein>
    <submittedName>
        <fullName evidence="4 5">Membrane protein</fullName>
    </submittedName>
</protein>
<keyword evidence="1" id="KW-0812">Transmembrane</keyword>
<feature type="transmembrane region" description="Helical" evidence="1">
    <location>
        <begin position="43"/>
        <end position="66"/>
    </location>
</feature>
<keyword evidence="1" id="KW-1133">Transmembrane helix</keyword>
<organism evidence="4 6">
    <name type="scientific">Cellulomonas hominis</name>
    <dbReference type="NCBI Taxonomy" id="156981"/>
    <lineage>
        <taxon>Bacteria</taxon>
        <taxon>Bacillati</taxon>
        <taxon>Actinomycetota</taxon>
        <taxon>Actinomycetes</taxon>
        <taxon>Micrococcales</taxon>
        <taxon>Cellulomonadaceae</taxon>
        <taxon>Cellulomonas</taxon>
    </lineage>
</organism>
<feature type="transmembrane region" description="Helical" evidence="1">
    <location>
        <begin position="18"/>
        <end position="37"/>
    </location>
</feature>
<evidence type="ECO:0000313" key="5">
    <source>
        <dbReference type="EMBL" id="MBB5472135.1"/>
    </source>
</evidence>
<keyword evidence="6" id="KW-1185">Reference proteome</keyword>
<sequence length="558" mass="59629">MPDAPDTRRRIVLRAPHAGGLVVGVAFAMLAMTPSLLPRGWLFQGVVSGISAAIGYAVGVTAAWALRRWGRWRRLTAAVDARTPDRARPWVVPALCVAGVGAVLLMLAVGARWQRELAESMGAAPTTASGWLRAAPVLILLAVVLVLLARVVRALARAVARVLRRRLRLPRLVAAGVAAVLVGLGVLVVVNDFLLAQALSAVDQVFKVANTEDDGADQPESAARSGSAESLVDWDGLGREGRRFVTRGPSPEALAAAGADTEPIRVYTGLDNADGPEARADVAVAELERTGAFDREVLLVVTTTGSGWVNEAAVEPVELMYGGDTATVASQYSYLPSWLSFLVDRGRAADEAQALFAAVEARIDALPADDRPRLLVYGESLGSYGSETVFGSLADIRARTDGVLWVGPPNSNALWRALVDRRDPGTPQVAPVYADGLVVRFADAVADVEVPDTPWEDPRVLYLQHRSDPIVWWAPGLLVDQPDWLAEPAPAGDGPTMTWYPVVSFWQVTCDLVYAKEVPDGYGHNYDTQLAEAWVEVAAPDGWDETATARLHEALAAG</sequence>
<feature type="transmembrane region" description="Helical" evidence="1">
    <location>
        <begin position="90"/>
        <end position="111"/>
    </location>
</feature>
<feature type="domain" description="Alpha/beta-hydrolase catalytic" evidence="2">
    <location>
        <begin position="264"/>
        <end position="551"/>
    </location>
</feature>
<dbReference type="OrthoDB" id="4397445at2"/>
<feature type="transmembrane region" description="Helical" evidence="1">
    <location>
        <begin position="172"/>
        <end position="190"/>
    </location>
</feature>
<gene>
    <name evidence="4" type="ORF">CHO01_20570</name>
    <name evidence="5" type="ORF">HNR08_000871</name>
</gene>